<proteinExistence type="predicted"/>
<evidence type="ECO:0000256" key="8">
    <source>
        <dbReference type="ARBA" id="ARBA00022741"/>
    </source>
</evidence>
<feature type="region of interest" description="Disordered" evidence="21">
    <location>
        <begin position="1"/>
        <end position="25"/>
    </location>
</feature>
<comment type="cofactor">
    <cofactor evidence="1">
        <name>Mn(2+)</name>
        <dbReference type="ChEBI" id="CHEBI:29035"/>
    </cofactor>
</comment>
<feature type="compositionally biased region" description="Basic and acidic residues" evidence="21">
    <location>
        <begin position="1"/>
        <end position="18"/>
    </location>
</feature>
<feature type="compositionally biased region" description="Basic and acidic residues" evidence="21">
    <location>
        <begin position="191"/>
        <end position="200"/>
    </location>
</feature>
<dbReference type="SUPFAM" id="SSF50249">
    <property type="entry name" value="Nucleic acid-binding proteins"/>
    <property type="match status" value="1"/>
</dbReference>
<keyword evidence="24" id="KW-1185">Reference proteome</keyword>
<keyword evidence="5" id="KW-0548">Nucleotidyltransferase</keyword>
<evidence type="ECO:0000259" key="22">
    <source>
        <dbReference type="PROSITE" id="PS50160"/>
    </source>
</evidence>
<evidence type="ECO:0000256" key="19">
    <source>
        <dbReference type="ARBA" id="ARBA00029943"/>
    </source>
</evidence>
<gene>
    <name evidence="23" type="primary">ligD</name>
    <name evidence="23" type="ORF">FAZ15_16725</name>
</gene>
<keyword evidence="13" id="KW-0239">DNA-directed DNA polymerase</keyword>
<dbReference type="Pfam" id="PF13298">
    <property type="entry name" value="LigD_N"/>
    <property type="match status" value="1"/>
</dbReference>
<keyword evidence="10" id="KW-0378">Hydrolase</keyword>
<keyword evidence="8" id="KW-0547">Nucleotide-binding</keyword>
<evidence type="ECO:0000256" key="3">
    <source>
        <dbReference type="ARBA" id="ARBA00022598"/>
    </source>
</evidence>
<dbReference type="Gene3D" id="3.30.1490.70">
    <property type="match status" value="1"/>
</dbReference>
<dbReference type="InterPro" id="IPR012310">
    <property type="entry name" value="DNA_ligase_ATP-dep_cent"/>
</dbReference>
<dbReference type="PROSITE" id="PS50160">
    <property type="entry name" value="DNA_LIGASE_A3"/>
    <property type="match status" value="1"/>
</dbReference>
<evidence type="ECO:0000313" key="24">
    <source>
        <dbReference type="Proteomes" id="UP000306808"/>
    </source>
</evidence>
<evidence type="ECO:0000256" key="11">
    <source>
        <dbReference type="ARBA" id="ARBA00022839"/>
    </source>
</evidence>
<dbReference type="GO" id="GO:0003677">
    <property type="term" value="F:DNA binding"/>
    <property type="evidence" value="ECO:0007669"/>
    <property type="project" value="UniProtKB-KW"/>
</dbReference>
<dbReference type="InterPro" id="IPR014146">
    <property type="entry name" value="LigD_ligase_dom"/>
</dbReference>
<keyword evidence="3 23" id="KW-0436">Ligase</keyword>
<reference evidence="23 24" key="1">
    <citation type="submission" date="2019-04" db="EMBL/GenBank/DDBJ databases">
        <title>Sphingobacterium olei sp. nov., isolated from oil-contaminated soil.</title>
        <authorList>
            <person name="Liu B."/>
        </authorList>
    </citation>
    <scope>NUCLEOTIDE SEQUENCE [LARGE SCALE GENOMIC DNA]</scope>
    <source>
        <strain evidence="23 24">HAL-9</strain>
    </source>
</reference>
<dbReference type="InterPro" id="IPR014145">
    <property type="entry name" value="LigD_pol_dom"/>
</dbReference>
<evidence type="ECO:0000256" key="4">
    <source>
        <dbReference type="ARBA" id="ARBA00022679"/>
    </source>
</evidence>
<dbReference type="GO" id="GO:0005524">
    <property type="term" value="F:ATP binding"/>
    <property type="evidence" value="ECO:0007669"/>
    <property type="project" value="UniProtKB-KW"/>
</dbReference>
<name>A0A4U0NTV0_9SPHI</name>
<dbReference type="InterPro" id="IPR012340">
    <property type="entry name" value="NA-bd_OB-fold"/>
</dbReference>
<keyword evidence="15" id="KW-0233">DNA recombination</keyword>
<keyword evidence="9" id="KW-0227">DNA damage</keyword>
<dbReference type="CDD" id="cd07906">
    <property type="entry name" value="Adenylation_DNA_ligase_LigD_LigC"/>
    <property type="match status" value="1"/>
</dbReference>
<evidence type="ECO:0000256" key="12">
    <source>
        <dbReference type="ARBA" id="ARBA00022840"/>
    </source>
</evidence>
<dbReference type="GO" id="GO:0004527">
    <property type="term" value="F:exonuclease activity"/>
    <property type="evidence" value="ECO:0007669"/>
    <property type="project" value="UniProtKB-KW"/>
</dbReference>
<dbReference type="GO" id="GO:0006310">
    <property type="term" value="P:DNA recombination"/>
    <property type="evidence" value="ECO:0007669"/>
    <property type="project" value="UniProtKB-KW"/>
</dbReference>
<dbReference type="GO" id="GO:0046872">
    <property type="term" value="F:metal ion binding"/>
    <property type="evidence" value="ECO:0007669"/>
    <property type="project" value="UniProtKB-KW"/>
</dbReference>
<evidence type="ECO:0000256" key="20">
    <source>
        <dbReference type="ARBA" id="ARBA00034003"/>
    </source>
</evidence>
<dbReference type="InterPro" id="IPR052171">
    <property type="entry name" value="NHEJ_LigD"/>
</dbReference>
<dbReference type="NCBIfam" id="TIGR02776">
    <property type="entry name" value="NHEJ_ligase_prk"/>
    <property type="match status" value="1"/>
</dbReference>
<sequence length="834" mass="94977">MAELDKYNTKRDFSKTSEPKGTTKKSTAKLRFVVQRHHASRLHYDFRLEMDGVLKSWAVPKGPSLNPEDKRLAVMVEDHPISYGSFEGDIPKGNYGYGSVSIFDQGSYEPIDKKGGEKGLLEELEKGSVKVILKGKILKGEFALVKIKSSEDNAWLLIKHRDKYAVEDDFNAEDLVNEKIKRHGIDYKKSRKGSKAETVTKTKTGKNKGAMPPEEEISSDSKITSPMLATLSETVPDEGEWLFERKLDGFRAIAEINKKKINLISRNGVSFNKQYPSIVTALENIDRHVVLDGELVIEDHKKKSAFQLLQHGEPLPAKYQLYYYVFDVLALDGNDLRDFELSERRDLVNMLLTKYKHAQLRLVESMDFTFEKSVKKASEEGWEGILAKEISSKYLSGKRTSFWRKIKFQQSQEAIIVGYTKPEGSRSAFGALVLAVQGDDGLVYVGNVGTGFKEQNLHEIFDKIKRVPETKKPFDKKVAIANERKVTWIKPKLIAEISFSEWTRDQHMRHPVFKSLRNDKTIAEIKRVIPIKDVLNEREVTYGRIKLKLTNQKKIYWPDEGITKGEMLDYYESMAPLILPYLKDKPISLNRFPNGILESGFFQKDMDTDSIPSWLKTVPLASENTGDTVNYLICNNEATLLWMANMGSIEINPWLSTYRRKQRPDFAVLDLDPNGVAFEEVVAVALTAHEILDYAGVNSYIKTSGSTGLHIYIYLGGQYDYELARGFIQMVAELVHERHGETTSLERSPTKRKNKIYLDYMQNKKGQTIAAPYSVRPKPGATVSTPLAWSEVDGNLEIQRFTIETVLQRVSTTQDPWADIFSEKVNLKKALEKF</sequence>
<evidence type="ECO:0000256" key="16">
    <source>
        <dbReference type="ARBA" id="ARBA00023204"/>
    </source>
</evidence>
<accession>A0A4U0NTV0</accession>
<keyword evidence="14" id="KW-0238">DNA-binding</keyword>
<dbReference type="NCBIfam" id="TIGR02778">
    <property type="entry name" value="ligD_pol"/>
    <property type="match status" value="1"/>
</dbReference>
<evidence type="ECO:0000256" key="6">
    <source>
        <dbReference type="ARBA" id="ARBA00022722"/>
    </source>
</evidence>
<evidence type="ECO:0000256" key="18">
    <source>
        <dbReference type="ARBA" id="ARBA00023268"/>
    </source>
</evidence>
<keyword evidence="11" id="KW-0269">Exonuclease</keyword>
<keyword evidence="12" id="KW-0067">ATP-binding</keyword>
<dbReference type="Pfam" id="PF01068">
    <property type="entry name" value="DNA_ligase_A_M"/>
    <property type="match status" value="1"/>
</dbReference>
<dbReference type="GO" id="GO:0006281">
    <property type="term" value="P:DNA repair"/>
    <property type="evidence" value="ECO:0007669"/>
    <property type="project" value="UniProtKB-KW"/>
</dbReference>
<evidence type="ECO:0000256" key="5">
    <source>
        <dbReference type="ARBA" id="ARBA00022695"/>
    </source>
</evidence>
<keyword evidence="7" id="KW-0479">Metal-binding</keyword>
<keyword evidence="4" id="KW-0808">Transferase</keyword>
<evidence type="ECO:0000256" key="14">
    <source>
        <dbReference type="ARBA" id="ARBA00023125"/>
    </source>
</evidence>
<comment type="caution">
    <text evidence="23">The sequence shown here is derived from an EMBL/GenBank/DDBJ whole genome shotgun (WGS) entry which is preliminary data.</text>
</comment>
<dbReference type="CDD" id="cd04865">
    <property type="entry name" value="LigD_Pol_like_2"/>
    <property type="match status" value="1"/>
</dbReference>
<dbReference type="NCBIfam" id="TIGR02777">
    <property type="entry name" value="LigD_PE_dom"/>
    <property type="match status" value="1"/>
</dbReference>
<dbReference type="GO" id="GO:0003887">
    <property type="term" value="F:DNA-directed DNA polymerase activity"/>
    <property type="evidence" value="ECO:0007669"/>
    <property type="project" value="UniProtKB-KW"/>
</dbReference>
<dbReference type="PANTHER" id="PTHR42705:SF2">
    <property type="entry name" value="BIFUNCTIONAL NON-HOMOLOGOUS END JOINING PROTEIN LIGD"/>
    <property type="match status" value="1"/>
</dbReference>
<protein>
    <recommendedName>
        <fullName evidence="2">DNA ligase (ATP)</fullName>
        <ecNumber evidence="2">6.5.1.1</ecNumber>
    </recommendedName>
    <alternativeName>
        <fullName evidence="19">NHEJ DNA polymerase</fullName>
    </alternativeName>
</protein>
<dbReference type="EMBL" id="SUME01000007">
    <property type="protein sequence ID" value="TJZ53674.1"/>
    <property type="molecule type" value="Genomic_DNA"/>
</dbReference>
<feature type="domain" description="ATP-dependent DNA ligase family profile" evidence="22">
    <location>
        <begin position="318"/>
        <end position="407"/>
    </location>
</feature>
<dbReference type="OrthoDB" id="9802472at2"/>
<dbReference type="Proteomes" id="UP000306808">
    <property type="component" value="Unassembled WGS sequence"/>
</dbReference>
<keyword evidence="18" id="KW-0511">Multifunctional enzyme</keyword>
<evidence type="ECO:0000256" key="9">
    <source>
        <dbReference type="ARBA" id="ARBA00022763"/>
    </source>
</evidence>
<evidence type="ECO:0000256" key="21">
    <source>
        <dbReference type="SAM" id="MobiDB-lite"/>
    </source>
</evidence>
<dbReference type="InterPro" id="IPR014144">
    <property type="entry name" value="LigD_PE_domain"/>
</dbReference>
<dbReference type="AlphaFoldDB" id="A0A4U0NTV0"/>
<evidence type="ECO:0000256" key="2">
    <source>
        <dbReference type="ARBA" id="ARBA00012727"/>
    </source>
</evidence>
<dbReference type="GO" id="GO:0003910">
    <property type="term" value="F:DNA ligase (ATP) activity"/>
    <property type="evidence" value="ECO:0007669"/>
    <property type="project" value="UniProtKB-EC"/>
</dbReference>
<organism evidence="23 24">
    <name type="scientific">Sphingobacterium olei</name>
    <dbReference type="NCBI Taxonomy" id="2571155"/>
    <lineage>
        <taxon>Bacteria</taxon>
        <taxon>Pseudomonadati</taxon>
        <taxon>Bacteroidota</taxon>
        <taxon>Sphingobacteriia</taxon>
        <taxon>Sphingobacteriales</taxon>
        <taxon>Sphingobacteriaceae</taxon>
        <taxon>Sphingobacterium</taxon>
    </lineage>
</organism>
<dbReference type="CDD" id="cd07971">
    <property type="entry name" value="OBF_DNA_ligase_LigD"/>
    <property type="match status" value="1"/>
</dbReference>
<dbReference type="Pfam" id="PF21686">
    <property type="entry name" value="LigD_Prim-Pol"/>
    <property type="match status" value="1"/>
</dbReference>
<keyword evidence="6" id="KW-0540">Nuclease</keyword>
<evidence type="ECO:0000256" key="15">
    <source>
        <dbReference type="ARBA" id="ARBA00023172"/>
    </source>
</evidence>
<dbReference type="InterPro" id="IPR012309">
    <property type="entry name" value="DNA_ligase_ATP-dep_C"/>
</dbReference>
<dbReference type="Gene3D" id="3.90.920.10">
    <property type="entry name" value="DNA primase, PRIM domain"/>
    <property type="match status" value="1"/>
</dbReference>
<evidence type="ECO:0000256" key="1">
    <source>
        <dbReference type="ARBA" id="ARBA00001936"/>
    </source>
</evidence>
<evidence type="ECO:0000256" key="17">
    <source>
        <dbReference type="ARBA" id="ARBA00023211"/>
    </source>
</evidence>
<dbReference type="EC" id="6.5.1.1" evidence="2"/>
<dbReference type="SUPFAM" id="SSF56091">
    <property type="entry name" value="DNA ligase/mRNA capping enzyme, catalytic domain"/>
    <property type="match status" value="1"/>
</dbReference>
<evidence type="ECO:0000256" key="13">
    <source>
        <dbReference type="ARBA" id="ARBA00022932"/>
    </source>
</evidence>
<dbReference type="Gene3D" id="2.40.50.140">
    <property type="entry name" value="Nucleic acid-binding proteins"/>
    <property type="match status" value="1"/>
</dbReference>
<evidence type="ECO:0000256" key="7">
    <source>
        <dbReference type="ARBA" id="ARBA00022723"/>
    </source>
</evidence>
<dbReference type="RefSeq" id="WP_136902466.1">
    <property type="nucleotide sequence ID" value="NZ_SUME01000007.1"/>
</dbReference>
<dbReference type="PANTHER" id="PTHR42705">
    <property type="entry name" value="BIFUNCTIONAL NON-HOMOLOGOUS END JOINING PROTEIN LIGD"/>
    <property type="match status" value="1"/>
</dbReference>
<dbReference type="Gene3D" id="3.30.470.30">
    <property type="entry name" value="DNA ligase/mRNA capping enzyme"/>
    <property type="match status" value="1"/>
</dbReference>
<keyword evidence="16" id="KW-0234">DNA repair</keyword>
<keyword evidence="17" id="KW-0464">Manganese</keyword>
<evidence type="ECO:0000313" key="23">
    <source>
        <dbReference type="EMBL" id="TJZ53674.1"/>
    </source>
</evidence>
<dbReference type="InterPro" id="IPR014143">
    <property type="entry name" value="NHEJ_ligase_prk"/>
</dbReference>
<comment type="catalytic activity">
    <reaction evidence="20">
        <text>ATP + (deoxyribonucleotide)n-3'-hydroxyl + 5'-phospho-(deoxyribonucleotide)m = (deoxyribonucleotide)n+m + AMP + diphosphate.</text>
        <dbReference type="EC" id="6.5.1.1"/>
    </reaction>
</comment>
<feature type="region of interest" description="Disordered" evidence="21">
    <location>
        <begin position="191"/>
        <end position="221"/>
    </location>
</feature>
<dbReference type="Pfam" id="PF04679">
    <property type="entry name" value="DNA_ligase_A_C"/>
    <property type="match status" value="1"/>
</dbReference>
<evidence type="ECO:0000256" key="10">
    <source>
        <dbReference type="ARBA" id="ARBA00022801"/>
    </source>
</evidence>
<dbReference type="NCBIfam" id="TIGR02779">
    <property type="entry name" value="NHEJ_ligase_lig"/>
    <property type="match status" value="1"/>
</dbReference>